<evidence type="ECO:0000256" key="2">
    <source>
        <dbReference type="ARBA" id="ARBA00001946"/>
    </source>
</evidence>
<dbReference type="InParanoid" id="E1ZII3"/>
<proteinExistence type="inferred from homology"/>
<comment type="similarity">
    <text evidence="3 10">Belongs to the TOP6A family.</text>
</comment>
<dbReference type="GO" id="GO:0000228">
    <property type="term" value="C:nuclear chromosome"/>
    <property type="evidence" value="ECO:0007669"/>
    <property type="project" value="TreeGrafter"/>
</dbReference>
<evidence type="ECO:0000256" key="11">
    <source>
        <dbReference type="SAM" id="MobiDB-lite"/>
    </source>
</evidence>
<keyword evidence="15" id="KW-1185">Reference proteome</keyword>
<feature type="domain" description="Topoisomerase 6 subunit A/Spo11 TOPRIM" evidence="13">
    <location>
        <begin position="251"/>
        <end position="402"/>
    </location>
</feature>
<name>E1ZII3_CHLVA</name>
<evidence type="ECO:0000259" key="12">
    <source>
        <dbReference type="Pfam" id="PF04406"/>
    </source>
</evidence>
<dbReference type="GeneID" id="17353645"/>
<dbReference type="AlphaFoldDB" id="E1ZII3"/>
<gene>
    <name evidence="14" type="ORF">CHLNCDRAFT_135583</name>
</gene>
<keyword evidence="9 10" id="KW-0413">Isomerase</keyword>
<keyword evidence="6" id="KW-0460">Magnesium</keyword>
<dbReference type="eggNOG" id="KOG2795">
    <property type="taxonomic scope" value="Eukaryota"/>
</dbReference>
<dbReference type="InterPro" id="IPR013049">
    <property type="entry name" value="Spo11/TopoVI_A_N"/>
</dbReference>
<dbReference type="RefSeq" id="XP_005846266.1">
    <property type="nucleotide sequence ID" value="XM_005846204.1"/>
</dbReference>
<evidence type="ECO:0000256" key="3">
    <source>
        <dbReference type="ARBA" id="ARBA00006559"/>
    </source>
</evidence>
<dbReference type="PROSITE" id="PS52041">
    <property type="entry name" value="TOPO_IIB"/>
    <property type="match status" value="1"/>
</dbReference>
<evidence type="ECO:0000256" key="8">
    <source>
        <dbReference type="ARBA" id="ARBA00023125"/>
    </source>
</evidence>
<keyword evidence="5" id="KW-0479">Metal-binding</keyword>
<dbReference type="Pfam" id="PF04406">
    <property type="entry name" value="TP6A_N"/>
    <property type="match status" value="1"/>
</dbReference>
<dbReference type="Proteomes" id="UP000008141">
    <property type="component" value="Unassembled WGS sequence"/>
</dbReference>
<dbReference type="EC" id="5.6.2.2" evidence="4"/>
<dbReference type="Pfam" id="PF21180">
    <property type="entry name" value="TOP6A-Spo11_Toprim"/>
    <property type="match status" value="1"/>
</dbReference>
<dbReference type="OMA" id="RELYYVM"/>
<dbReference type="EMBL" id="GL433848">
    <property type="protein sequence ID" value="EFN54164.1"/>
    <property type="molecule type" value="Genomic_DNA"/>
</dbReference>
<evidence type="ECO:0000256" key="9">
    <source>
        <dbReference type="ARBA" id="ARBA00023235"/>
    </source>
</evidence>
<dbReference type="GO" id="GO:0005524">
    <property type="term" value="F:ATP binding"/>
    <property type="evidence" value="ECO:0007669"/>
    <property type="project" value="InterPro"/>
</dbReference>
<dbReference type="PANTHER" id="PTHR10848">
    <property type="entry name" value="MEIOTIC RECOMBINATION PROTEIN SPO11"/>
    <property type="match status" value="1"/>
</dbReference>
<dbReference type="GO" id="GO:0007131">
    <property type="term" value="P:reciprocal meiotic recombination"/>
    <property type="evidence" value="ECO:0007669"/>
    <property type="project" value="TreeGrafter"/>
</dbReference>
<protein>
    <recommendedName>
        <fullName evidence="4">DNA topoisomerase (ATP-hydrolyzing)</fullName>
        <ecNumber evidence="4">5.6.2.2</ecNumber>
    </recommendedName>
</protein>
<feature type="active site" description="O-(5'-phospho-DNA)-tyrosine intermediate" evidence="10">
    <location>
        <position position="162"/>
    </location>
</feature>
<dbReference type="InterPro" id="IPR036078">
    <property type="entry name" value="Spo11/TopoVI_A_sf"/>
</dbReference>
<dbReference type="GO" id="GO:0000706">
    <property type="term" value="P:meiotic DNA double-strand break processing"/>
    <property type="evidence" value="ECO:0007669"/>
    <property type="project" value="TreeGrafter"/>
</dbReference>
<keyword evidence="7 10" id="KW-0799">Topoisomerase</keyword>
<sequence length="423" mass="45126">MANELLAHIFGHEGAAARLAGESQWEEDGAALEEADEPGQGSGGDPGLDMDASPEEVVRRIQSATLWFVSQLCQGQLPDIEPVQRDAGNRALAQSAAGGEDEEGEVGGGPHVLRMQQLTQRRSLVGRHPESAEAVARLWVLLEAVHEMLLAGLQATQRELWYRFKTLEVFRSPRDVGEAIQDAVGMLQVPRSALGITASSKGLVAGRLVVHDQRAGTETDCAALGGAGMQIPGDIAHISRHYAYQSDAQLVVVVEKDAVFQRLVQQRFFDAVPCILATGKGVPDLATRAFLSGLSEAFPDLPLVGLVDWNPAGANILCVYRFGSARMGESQHYALRTLGWLGARSSQLQQADAGAFQELTARDRSMAANLSAVLRGAAPEWAAELGRMLSSGSKAEIEALETGEGGADLADLLVGYLERGDCI</sequence>
<dbReference type="CDD" id="cd00223">
    <property type="entry name" value="TOPRIM_TopoIIB_SPO"/>
    <property type="match status" value="1"/>
</dbReference>
<evidence type="ECO:0000259" key="13">
    <source>
        <dbReference type="Pfam" id="PF21180"/>
    </source>
</evidence>
<feature type="region of interest" description="Disordered" evidence="11">
    <location>
        <begin position="20"/>
        <end position="52"/>
    </location>
</feature>
<dbReference type="FunCoup" id="E1ZII3">
    <property type="interactions" value="4"/>
</dbReference>
<reference evidence="14 15" key="1">
    <citation type="journal article" date="2010" name="Plant Cell">
        <title>The Chlorella variabilis NC64A genome reveals adaptation to photosymbiosis, coevolution with viruses, and cryptic sex.</title>
        <authorList>
            <person name="Blanc G."/>
            <person name="Duncan G."/>
            <person name="Agarkova I."/>
            <person name="Borodovsky M."/>
            <person name="Gurnon J."/>
            <person name="Kuo A."/>
            <person name="Lindquist E."/>
            <person name="Lucas S."/>
            <person name="Pangilinan J."/>
            <person name="Polle J."/>
            <person name="Salamov A."/>
            <person name="Terry A."/>
            <person name="Yamada T."/>
            <person name="Dunigan D.D."/>
            <person name="Grigoriev I.V."/>
            <person name="Claverie J.M."/>
            <person name="Van Etten J.L."/>
        </authorList>
    </citation>
    <scope>NUCLEOTIDE SEQUENCE [LARGE SCALE GENOMIC DNA]</scope>
    <source>
        <strain evidence="14 15">NC64A</strain>
    </source>
</reference>
<evidence type="ECO:0000256" key="7">
    <source>
        <dbReference type="ARBA" id="ARBA00023029"/>
    </source>
</evidence>
<evidence type="ECO:0000313" key="15">
    <source>
        <dbReference type="Proteomes" id="UP000008141"/>
    </source>
</evidence>
<evidence type="ECO:0000256" key="10">
    <source>
        <dbReference type="PROSITE-ProRule" id="PRU01385"/>
    </source>
</evidence>
<comment type="cofactor">
    <cofactor evidence="2">
        <name>Mg(2+)</name>
        <dbReference type="ChEBI" id="CHEBI:18420"/>
    </cofactor>
</comment>
<dbReference type="KEGG" id="cvr:CHLNCDRAFT_135583"/>
<dbReference type="InterPro" id="IPR002815">
    <property type="entry name" value="Spo11/TopoVI_A"/>
</dbReference>
<evidence type="ECO:0000256" key="6">
    <source>
        <dbReference type="ARBA" id="ARBA00022842"/>
    </source>
</evidence>
<dbReference type="InterPro" id="IPR036388">
    <property type="entry name" value="WH-like_DNA-bd_sf"/>
</dbReference>
<dbReference type="OrthoDB" id="5377392at2759"/>
<dbReference type="PRINTS" id="PR01550">
    <property type="entry name" value="TOP6AFAMILY"/>
</dbReference>
<dbReference type="GO" id="GO:0003918">
    <property type="term" value="F:DNA topoisomerase type II (double strand cut, ATP-hydrolyzing) activity"/>
    <property type="evidence" value="ECO:0007669"/>
    <property type="project" value="UniProtKB-UniRule"/>
</dbReference>
<dbReference type="STRING" id="554065.E1ZII3"/>
<dbReference type="SUPFAM" id="SSF56726">
    <property type="entry name" value="DNA topoisomerase IV, alpha subunit"/>
    <property type="match status" value="1"/>
</dbReference>
<accession>E1ZII3</accession>
<dbReference type="PANTHER" id="PTHR10848:SF0">
    <property type="entry name" value="MEIOTIC RECOMBINATION PROTEIN SPO11"/>
    <property type="match status" value="1"/>
</dbReference>
<organism evidence="15">
    <name type="scientific">Chlorella variabilis</name>
    <name type="common">Green alga</name>
    <dbReference type="NCBI Taxonomy" id="554065"/>
    <lineage>
        <taxon>Eukaryota</taxon>
        <taxon>Viridiplantae</taxon>
        <taxon>Chlorophyta</taxon>
        <taxon>core chlorophytes</taxon>
        <taxon>Trebouxiophyceae</taxon>
        <taxon>Chlorellales</taxon>
        <taxon>Chlorellaceae</taxon>
        <taxon>Chlorella clade</taxon>
        <taxon>Chlorella</taxon>
    </lineage>
</organism>
<evidence type="ECO:0000256" key="4">
    <source>
        <dbReference type="ARBA" id="ARBA00012895"/>
    </source>
</evidence>
<dbReference type="Gene3D" id="3.40.1360.10">
    <property type="match status" value="1"/>
</dbReference>
<keyword evidence="8 10" id="KW-0238">DNA-binding</keyword>
<dbReference type="InterPro" id="IPR034136">
    <property type="entry name" value="TOPRIM_Topo6A/Spo11"/>
</dbReference>
<evidence type="ECO:0000313" key="14">
    <source>
        <dbReference type="EMBL" id="EFN54164.1"/>
    </source>
</evidence>
<evidence type="ECO:0000256" key="1">
    <source>
        <dbReference type="ARBA" id="ARBA00000185"/>
    </source>
</evidence>
<evidence type="ECO:0000256" key="5">
    <source>
        <dbReference type="ARBA" id="ARBA00022723"/>
    </source>
</evidence>
<dbReference type="GO" id="GO:0003677">
    <property type="term" value="F:DNA binding"/>
    <property type="evidence" value="ECO:0007669"/>
    <property type="project" value="UniProtKB-UniRule"/>
</dbReference>
<feature type="domain" description="Spo11/DNA topoisomerase VI subunit A N-terminal" evidence="12">
    <location>
        <begin position="135"/>
        <end position="196"/>
    </location>
</feature>
<feature type="compositionally biased region" description="Acidic residues" evidence="11">
    <location>
        <begin position="24"/>
        <end position="37"/>
    </location>
</feature>
<dbReference type="Gene3D" id="1.10.10.10">
    <property type="entry name" value="Winged helix-like DNA-binding domain superfamily/Winged helix DNA-binding domain"/>
    <property type="match status" value="1"/>
</dbReference>
<comment type="catalytic activity">
    <reaction evidence="1 10">
        <text>ATP-dependent breakage, passage and rejoining of double-stranded DNA.</text>
        <dbReference type="EC" id="5.6.2.2"/>
    </reaction>
</comment>
<dbReference type="GO" id="GO:0042138">
    <property type="term" value="P:meiotic DNA double-strand break formation"/>
    <property type="evidence" value="ECO:0007669"/>
    <property type="project" value="TreeGrafter"/>
</dbReference>
<dbReference type="GO" id="GO:0046872">
    <property type="term" value="F:metal ion binding"/>
    <property type="evidence" value="ECO:0007669"/>
    <property type="project" value="UniProtKB-KW"/>
</dbReference>